<dbReference type="Pfam" id="PF09335">
    <property type="entry name" value="VTT_dom"/>
    <property type="match status" value="1"/>
</dbReference>
<proteinExistence type="inferred from homology"/>
<feature type="transmembrane region" description="Helical" evidence="7">
    <location>
        <begin position="52"/>
        <end position="74"/>
    </location>
</feature>
<accession>A0A1Y4L9Q7</accession>
<name>A0A1Y4L9Q7_9FIRM</name>
<dbReference type="GO" id="GO:0005886">
    <property type="term" value="C:plasma membrane"/>
    <property type="evidence" value="ECO:0007669"/>
    <property type="project" value="UniProtKB-SubCell"/>
</dbReference>
<dbReference type="Proteomes" id="UP000195897">
    <property type="component" value="Unassembled WGS sequence"/>
</dbReference>
<feature type="domain" description="VTT" evidence="8">
    <location>
        <begin position="43"/>
        <end position="158"/>
    </location>
</feature>
<evidence type="ECO:0000259" key="8">
    <source>
        <dbReference type="Pfam" id="PF09335"/>
    </source>
</evidence>
<feature type="transmembrane region" description="Helical" evidence="7">
    <location>
        <begin position="110"/>
        <end position="131"/>
    </location>
</feature>
<reference evidence="10" key="1">
    <citation type="submission" date="2017-04" db="EMBL/GenBank/DDBJ databases">
        <title>Function of individual gut microbiota members based on whole genome sequencing of pure cultures obtained from chicken caecum.</title>
        <authorList>
            <person name="Medvecky M."/>
            <person name="Cejkova D."/>
            <person name="Polansky O."/>
            <person name="Karasova D."/>
            <person name="Kubasova T."/>
            <person name="Cizek A."/>
            <person name="Rychlik I."/>
        </authorList>
    </citation>
    <scope>NUCLEOTIDE SEQUENCE [LARGE SCALE GENOMIC DNA]</scope>
    <source>
        <strain evidence="10">An180</strain>
    </source>
</reference>
<dbReference type="InterPro" id="IPR051311">
    <property type="entry name" value="DedA_domain"/>
</dbReference>
<gene>
    <name evidence="9" type="ORF">B5F17_05460</name>
</gene>
<protein>
    <recommendedName>
        <fullName evidence="8">VTT domain-containing protein</fullName>
    </recommendedName>
</protein>
<sequence>MTFETFLEFFAKYGYLFILVICYCEYLNLPGFPAGIIMPGIGVLAGQSQLNLIFALILSIFAGTMASLTLYGVCRFGGAPLLHKLFGGNKKFQHFVTQCHARIEKHGGRALFICRLIPVLRTIVSIPAGLLKVPVGEYTGWTAAGITCWNTVFIVCGYLGGHVIVGWLG</sequence>
<dbReference type="PANTHER" id="PTHR42709:SF6">
    <property type="entry name" value="UNDECAPRENYL PHOSPHATE TRANSPORTER A"/>
    <property type="match status" value="1"/>
</dbReference>
<evidence type="ECO:0000256" key="6">
    <source>
        <dbReference type="ARBA" id="ARBA00023136"/>
    </source>
</evidence>
<evidence type="ECO:0000313" key="9">
    <source>
        <dbReference type="EMBL" id="OUP53453.1"/>
    </source>
</evidence>
<evidence type="ECO:0000313" key="10">
    <source>
        <dbReference type="Proteomes" id="UP000195897"/>
    </source>
</evidence>
<comment type="similarity">
    <text evidence="2">Belongs to the DedA family.</text>
</comment>
<feature type="transmembrane region" description="Helical" evidence="7">
    <location>
        <begin position="143"/>
        <end position="168"/>
    </location>
</feature>
<keyword evidence="5 7" id="KW-1133">Transmembrane helix</keyword>
<evidence type="ECO:0000256" key="4">
    <source>
        <dbReference type="ARBA" id="ARBA00022692"/>
    </source>
</evidence>
<keyword evidence="4 7" id="KW-0812">Transmembrane</keyword>
<keyword evidence="6 7" id="KW-0472">Membrane</keyword>
<keyword evidence="3" id="KW-1003">Cell membrane</keyword>
<evidence type="ECO:0000256" key="2">
    <source>
        <dbReference type="ARBA" id="ARBA00010792"/>
    </source>
</evidence>
<evidence type="ECO:0000256" key="3">
    <source>
        <dbReference type="ARBA" id="ARBA00022475"/>
    </source>
</evidence>
<organism evidence="9 10">
    <name type="scientific">Butyricicoccus pullicaecorum</name>
    <dbReference type="NCBI Taxonomy" id="501571"/>
    <lineage>
        <taxon>Bacteria</taxon>
        <taxon>Bacillati</taxon>
        <taxon>Bacillota</taxon>
        <taxon>Clostridia</taxon>
        <taxon>Eubacteriales</taxon>
        <taxon>Butyricicoccaceae</taxon>
        <taxon>Butyricicoccus</taxon>
    </lineage>
</organism>
<comment type="caution">
    <text evidence="9">The sequence shown here is derived from an EMBL/GenBank/DDBJ whole genome shotgun (WGS) entry which is preliminary data.</text>
</comment>
<comment type="subcellular location">
    <subcellularLocation>
        <location evidence="1">Cell membrane</location>
        <topology evidence="1">Multi-pass membrane protein</topology>
    </subcellularLocation>
</comment>
<dbReference type="AlphaFoldDB" id="A0A1Y4L9Q7"/>
<dbReference type="PANTHER" id="PTHR42709">
    <property type="entry name" value="ALKALINE PHOSPHATASE LIKE PROTEIN"/>
    <property type="match status" value="1"/>
</dbReference>
<dbReference type="EMBL" id="NFKK01000004">
    <property type="protein sequence ID" value="OUP53453.1"/>
    <property type="molecule type" value="Genomic_DNA"/>
</dbReference>
<dbReference type="InterPro" id="IPR032816">
    <property type="entry name" value="VTT_dom"/>
</dbReference>
<evidence type="ECO:0000256" key="5">
    <source>
        <dbReference type="ARBA" id="ARBA00022989"/>
    </source>
</evidence>
<dbReference type="RefSeq" id="WP_087371661.1">
    <property type="nucleotide sequence ID" value="NZ_NFKK01000004.1"/>
</dbReference>
<evidence type="ECO:0000256" key="1">
    <source>
        <dbReference type="ARBA" id="ARBA00004651"/>
    </source>
</evidence>
<feature type="transmembrane region" description="Helical" evidence="7">
    <location>
        <begin position="12"/>
        <end position="32"/>
    </location>
</feature>
<evidence type="ECO:0000256" key="7">
    <source>
        <dbReference type="SAM" id="Phobius"/>
    </source>
</evidence>